<organism evidence="2 3">
    <name type="scientific">Streptococcus cuniculipharyngis</name>
    <dbReference type="NCBI Taxonomy" id="1562651"/>
    <lineage>
        <taxon>Bacteria</taxon>
        <taxon>Bacillati</taxon>
        <taxon>Bacillota</taxon>
        <taxon>Bacilli</taxon>
        <taxon>Lactobacillales</taxon>
        <taxon>Streptococcaceae</taxon>
        <taxon>Streptococcus</taxon>
    </lineage>
</organism>
<reference evidence="2 3" key="1">
    <citation type="submission" date="2019-08" db="EMBL/GenBank/DDBJ databases">
        <authorList>
            <person name="Lei W."/>
        </authorList>
    </citation>
    <scope>NUCLEOTIDE SEQUENCE [LARGE SCALE GENOMIC DNA]</scope>
    <source>
        <strain evidence="2 3">CCUG 66496</strain>
    </source>
</reference>
<dbReference type="EMBL" id="VOHL01000007">
    <property type="protein sequence ID" value="TWS96686.1"/>
    <property type="molecule type" value="Genomic_DNA"/>
</dbReference>
<evidence type="ECO:0000313" key="3">
    <source>
        <dbReference type="Proteomes" id="UP000317430"/>
    </source>
</evidence>
<feature type="transmembrane region" description="Helical" evidence="1">
    <location>
        <begin position="56"/>
        <end position="76"/>
    </location>
</feature>
<dbReference type="RefSeq" id="WP_146568004.1">
    <property type="nucleotide sequence ID" value="NZ_VOHL01000007.1"/>
</dbReference>
<evidence type="ECO:0000313" key="2">
    <source>
        <dbReference type="EMBL" id="TWS96686.1"/>
    </source>
</evidence>
<keyword evidence="3" id="KW-1185">Reference proteome</keyword>
<keyword evidence="1" id="KW-1133">Transmembrane helix</keyword>
<comment type="caution">
    <text evidence="2">The sequence shown here is derived from an EMBL/GenBank/DDBJ whole genome shotgun (WGS) entry which is preliminary data.</text>
</comment>
<proteinExistence type="predicted"/>
<name>A0A5C5SBH8_9STRE</name>
<protein>
    <submittedName>
        <fullName evidence="2">Uncharacterized protein</fullName>
    </submittedName>
</protein>
<gene>
    <name evidence="2" type="ORF">FRX57_06895</name>
</gene>
<feature type="transmembrane region" description="Helical" evidence="1">
    <location>
        <begin position="21"/>
        <end position="44"/>
    </location>
</feature>
<dbReference type="AlphaFoldDB" id="A0A5C5SBH8"/>
<evidence type="ECO:0000256" key="1">
    <source>
        <dbReference type="SAM" id="Phobius"/>
    </source>
</evidence>
<keyword evidence="1" id="KW-0812">Transmembrane</keyword>
<dbReference type="Proteomes" id="UP000317430">
    <property type="component" value="Unassembled WGS sequence"/>
</dbReference>
<accession>A0A5C5SBH8</accession>
<sequence>MLALYRRYWKDSFNVSGKDSLKNLALVLLCNLLLLGAVFLLALLGAPSWEEPLMSVFSFLRVFLFLPMIAMLVRVWRYYQD</sequence>
<keyword evidence="1" id="KW-0472">Membrane</keyword>